<feature type="region of interest" description="Disordered" evidence="1">
    <location>
        <begin position="100"/>
        <end position="120"/>
    </location>
</feature>
<dbReference type="Gene3D" id="2.120.10.10">
    <property type="match status" value="1"/>
</dbReference>
<dbReference type="InterPro" id="IPR036278">
    <property type="entry name" value="Sialidase_sf"/>
</dbReference>
<evidence type="ECO:0000313" key="3">
    <source>
        <dbReference type="EMBL" id="HIU62397.1"/>
    </source>
</evidence>
<dbReference type="SUPFAM" id="SSF50939">
    <property type="entry name" value="Sialidases"/>
    <property type="match status" value="1"/>
</dbReference>
<proteinExistence type="predicted"/>
<protein>
    <recommendedName>
        <fullName evidence="5">Exo-alpha-sialidase</fullName>
    </recommendedName>
</protein>
<organism evidence="3 4">
    <name type="scientific">Candidatus Caccalectryoclostridium excrementigallinarum</name>
    <dbReference type="NCBI Taxonomy" id="2840710"/>
    <lineage>
        <taxon>Bacteria</taxon>
        <taxon>Bacillati</taxon>
        <taxon>Bacillota</taxon>
        <taxon>Clostridia</taxon>
        <taxon>Christensenellales</taxon>
        <taxon>Christensenellaceae</taxon>
        <taxon>Christensenellaceae incertae sedis</taxon>
        <taxon>Candidatus Caccalectryoclostridium</taxon>
    </lineage>
</organism>
<comment type="caution">
    <text evidence="3">The sequence shown here is derived from an EMBL/GenBank/DDBJ whole genome shotgun (WGS) entry which is preliminary data.</text>
</comment>
<gene>
    <name evidence="3" type="ORF">IAB07_01325</name>
</gene>
<keyword evidence="2" id="KW-0472">Membrane</keyword>
<name>A0A9D1MLQ1_9FIRM</name>
<keyword evidence="2" id="KW-0812">Transmembrane</keyword>
<evidence type="ECO:0000256" key="2">
    <source>
        <dbReference type="SAM" id="Phobius"/>
    </source>
</evidence>
<keyword evidence="2" id="KW-1133">Transmembrane helix</keyword>
<evidence type="ECO:0000256" key="1">
    <source>
        <dbReference type="SAM" id="MobiDB-lite"/>
    </source>
</evidence>
<reference evidence="3" key="1">
    <citation type="submission" date="2020-10" db="EMBL/GenBank/DDBJ databases">
        <authorList>
            <person name="Gilroy R."/>
        </authorList>
    </citation>
    <scope>NUCLEOTIDE SEQUENCE</scope>
    <source>
        <strain evidence="3">9366</strain>
    </source>
</reference>
<sequence>MEKRISAKMIALIAIVCVIVVLAAVLVGLYFGTQQDPLDLIEIPVYEVSVDFRTTVARTNGYLGHPDLALTPSGEMIVVYPEGHGRGNVIMQRYALHAGESEPSWGEPEQNTPESWTKSQETPTIYRLDMTDGSTRYVLISGCPSWNGEEKANGFNCSVSLDEEGEEWGEFTNWYGEEWAKEETGREPFDVIVAMSSLTRLKDENGNYIDKWMGTFHDYSFTNYVSYLTFDGERAVWSEPEVFIPEQRDFYAPPGLCEIEIVDTGEEWIMIGRANARNSNSLACVSEDQGKTWSEIVELPACLTGDRHKAEYDETTGKWLISFRQVLPGKESIFSTDKIMGVGWVAWVGDTETLLDLAKGNSESGKGDAFLLLGREKDTLTNIDCGYSGTTCVDGKFTLVSYGSFDKSAIEPYIMALNFSLKDVGIV</sequence>
<dbReference type="AlphaFoldDB" id="A0A9D1MLQ1"/>
<feature type="transmembrane region" description="Helical" evidence="2">
    <location>
        <begin position="12"/>
        <end position="31"/>
    </location>
</feature>
<evidence type="ECO:0000313" key="4">
    <source>
        <dbReference type="Proteomes" id="UP000824145"/>
    </source>
</evidence>
<reference evidence="3" key="2">
    <citation type="journal article" date="2021" name="PeerJ">
        <title>Extensive microbial diversity within the chicken gut microbiome revealed by metagenomics and culture.</title>
        <authorList>
            <person name="Gilroy R."/>
            <person name="Ravi A."/>
            <person name="Getino M."/>
            <person name="Pursley I."/>
            <person name="Horton D.L."/>
            <person name="Alikhan N.F."/>
            <person name="Baker D."/>
            <person name="Gharbi K."/>
            <person name="Hall N."/>
            <person name="Watson M."/>
            <person name="Adriaenssens E.M."/>
            <person name="Foster-Nyarko E."/>
            <person name="Jarju S."/>
            <person name="Secka A."/>
            <person name="Antonio M."/>
            <person name="Oren A."/>
            <person name="Chaudhuri R.R."/>
            <person name="La Ragione R."/>
            <person name="Hildebrand F."/>
            <person name="Pallen M.J."/>
        </authorList>
    </citation>
    <scope>NUCLEOTIDE SEQUENCE</scope>
    <source>
        <strain evidence="3">9366</strain>
    </source>
</reference>
<accession>A0A9D1MLQ1</accession>
<dbReference type="Proteomes" id="UP000824145">
    <property type="component" value="Unassembled WGS sequence"/>
</dbReference>
<dbReference type="EMBL" id="DVNJ01000003">
    <property type="protein sequence ID" value="HIU62397.1"/>
    <property type="molecule type" value="Genomic_DNA"/>
</dbReference>
<evidence type="ECO:0008006" key="5">
    <source>
        <dbReference type="Google" id="ProtNLM"/>
    </source>
</evidence>
<feature type="compositionally biased region" description="Polar residues" evidence="1">
    <location>
        <begin position="109"/>
        <end position="120"/>
    </location>
</feature>